<dbReference type="PANTHER" id="PTHR10314">
    <property type="entry name" value="CYSTATHIONINE BETA-SYNTHASE"/>
    <property type="match status" value="1"/>
</dbReference>
<dbReference type="EMBL" id="NBII01000005">
    <property type="protein sequence ID" value="PAV18448.1"/>
    <property type="molecule type" value="Genomic_DNA"/>
</dbReference>
<dbReference type="STRING" id="2282107.A0A286UFY8"/>
<dbReference type="InParanoid" id="A0A286UFY8"/>
<evidence type="ECO:0000256" key="2">
    <source>
        <dbReference type="ARBA" id="ARBA00004572"/>
    </source>
</evidence>
<evidence type="ECO:0000256" key="3">
    <source>
        <dbReference type="ARBA" id="ARBA00007103"/>
    </source>
</evidence>
<keyword evidence="7" id="KW-1000">Mitochondrion outer membrane</keyword>
<dbReference type="InterPro" id="IPR036052">
    <property type="entry name" value="TrpB-like_PALP_sf"/>
</dbReference>
<keyword evidence="8 13" id="KW-1133">Transmembrane helix</keyword>
<comment type="subcellular location">
    <subcellularLocation>
        <location evidence="2">Mitochondrion outer membrane</location>
        <topology evidence="2">Single-pass membrane protein</topology>
    </subcellularLocation>
</comment>
<dbReference type="Proteomes" id="UP000217199">
    <property type="component" value="Unassembled WGS sequence"/>
</dbReference>
<keyword evidence="5" id="KW-0808">Transferase</keyword>
<dbReference type="InterPro" id="IPR050214">
    <property type="entry name" value="Cys_Synth/Cystath_Beta-Synth"/>
</dbReference>
<comment type="caution">
    <text evidence="15">The sequence shown here is derived from an EMBL/GenBank/DDBJ whole genome shotgun (WGS) entry which is preliminary data.</text>
</comment>
<evidence type="ECO:0000256" key="6">
    <source>
        <dbReference type="ARBA" id="ARBA00022692"/>
    </source>
</evidence>
<comment type="similarity">
    <text evidence="3">Belongs to the cysteine synthase/cystathionine beta-synthase family.</text>
</comment>
<gene>
    <name evidence="15" type="ORF">PNOK_0529000</name>
</gene>
<evidence type="ECO:0000256" key="12">
    <source>
        <dbReference type="ARBA" id="ARBA00078545"/>
    </source>
</evidence>
<dbReference type="GO" id="GO:0004124">
    <property type="term" value="F:cysteine synthase activity"/>
    <property type="evidence" value="ECO:0007669"/>
    <property type="project" value="UniProtKB-EC"/>
</dbReference>
<evidence type="ECO:0000259" key="14">
    <source>
        <dbReference type="Pfam" id="PF00291"/>
    </source>
</evidence>
<evidence type="ECO:0000313" key="16">
    <source>
        <dbReference type="Proteomes" id="UP000217199"/>
    </source>
</evidence>
<dbReference type="Pfam" id="PF00291">
    <property type="entry name" value="PALP"/>
    <property type="match status" value="1"/>
</dbReference>
<name>A0A286UFY8_9AGAM</name>
<dbReference type="CDD" id="cd01561">
    <property type="entry name" value="CBS_like"/>
    <property type="match status" value="1"/>
</dbReference>
<dbReference type="InterPro" id="IPR001926">
    <property type="entry name" value="TrpB-like_PALP"/>
</dbReference>
<evidence type="ECO:0000256" key="5">
    <source>
        <dbReference type="ARBA" id="ARBA00022679"/>
    </source>
</evidence>
<evidence type="ECO:0000256" key="11">
    <source>
        <dbReference type="ARBA" id="ARBA00047931"/>
    </source>
</evidence>
<keyword evidence="16" id="KW-1185">Reference proteome</keyword>
<keyword evidence="6 13" id="KW-0812">Transmembrane</keyword>
<comment type="cofactor">
    <cofactor evidence="1">
        <name>pyridoxal 5'-phosphate</name>
        <dbReference type="ChEBI" id="CHEBI:597326"/>
    </cofactor>
</comment>
<dbReference type="EC" id="2.5.1.47" evidence="4"/>
<dbReference type="FunCoup" id="A0A286UFY8">
    <property type="interactions" value="227"/>
</dbReference>
<keyword evidence="10 13" id="KW-0472">Membrane</keyword>
<dbReference type="OrthoDB" id="10259545at2759"/>
<evidence type="ECO:0000256" key="9">
    <source>
        <dbReference type="ARBA" id="ARBA00023128"/>
    </source>
</evidence>
<evidence type="ECO:0000313" key="15">
    <source>
        <dbReference type="EMBL" id="PAV18448.1"/>
    </source>
</evidence>
<evidence type="ECO:0000256" key="13">
    <source>
        <dbReference type="SAM" id="Phobius"/>
    </source>
</evidence>
<reference evidence="15 16" key="1">
    <citation type="journal article" date="2017" name="Mol. Ecol.">
        <title>Comparative and population genomic landscape of Phellinus noxius: A hypervariable fungus causing root rot in trees.</title>
        <authorList>
            <person name="Chung C.L."/>
            <person name="Lee T.J."/>
            <person name="Akiba M."/>
            <person name="Lee H.H."/>
            <person name="Kuo T.H."/>
            <person name="Liu D."/>
            <person name="Ke H.M."/>
            <person name="Yokoi T."/>
            <person name="Roa M.B."/>
            <person name="Lu M.J."/>
            <person name="Chang Y.Y."/>
            <person name="Ann P.J."/>
            <person name="Tsai J.N."/>
            <person name="Chen C.Y."/>
            <person name="Tzean S.S."/>
            <person name="Ota Y."/>
            <person name="Hattori T."/>
            <person name="Sahashi N."/>
            <person name="Liou R.F."/>
            <person name="Kikuchi T."/>
            <person name="Tsai I.J."/>
        </authorList>
    </citation>
    <scope>NUCLEOTIDE SEQUENCE [LARGE SCALE GENOMIC DNA]</scope>
    <source>
        <strain evidence="15 16">FFPRI411160</strain>
    </source>
</reference>
<dbReference type="InterPro" id="IPR001216">
    <property type="entry name" value="P-phosphate_BS"/>
</dbReference>
<evidence type="ECO:0000256" key="7">
    <source>
        <dbReference type="ARBA" id="ARBA00022787"/>
    </source>
</evidence>
<evidence type="ECO:0000256" key="1">
    <source>
        <dbReference type="ARBA" id="ARBA00001933"/>
    </source>
</evidence>
<feature type="transmembrane region" description="Helical" evidence="13">
    <location>
        <begin position="13"/>
        <end position="31"/>
    </location>
</feature>
<dbReference type="SUPFAM" id="SSF53686">
    <property type="entry name" value="Tryptophan synthase beta subunit-like PLP-dependent enzymes"/>
    <property type="match status" value="1"/>
</dbReference>
<sequence>MEHSPQNILTYKFLLGLIVGITITAGSSSLIRYNRKRRRTGEHHHDLSFRPIEVRTDEIVKGVSGLIGNTPLVRINSLSDALGIEILGKAEFLNPGGSVKDRVALKVIDDAESKGLLHPNTGSRIFEGTVGSTGISITTIARARGYESTIIMPDDVADEKAKALLALGAQIEKVRPASIVDKKQFVNLAKQRAKEFGQTDVLHTLDSSVASIDTSSSDSSTMVVTAKASEAEVRGTDSSSRDELQTRPRGFFADQFENLSNFQAHYDGTGPEIWRQTNGNVSAFVSGAGTGGTIAGTGKFLKDMDDKILVVLSDPEGSGLYNKVKFGVMYDDREREGTKRRHQVDTVVEGIGINRLTNNFERAIDILDEAFRISDAEAVAMSRHLVLNDGLFLGSSSACNLFACVKLAKKMGWSNGERIVTILCDSGNRHYSKFWNDEYLQKAGIPIDTKIVQDALRG</sequence>
<dbReference type="FunFam" id="3.40.50.1100:FF:000096">
    <property type="entry name" value="Related to cysteine synthase"/>
    <property type="match status" value="1"/>
</dbReference>
<dbReference type="Gene3D" id="3.40.50.1100">
    <property type="match status" value="4"/>
</dbReference>
<accession>A0A286UFY8</accession>
<evidence type="ECO:0000256" key="4">
    <source>
        <dbReference type="ARBA" id="ARBA00012681"/>
    </source>
</evidence>
<dbReference type="GO" id="GO:0005741">
    <property type="term" value="C:mitochondrial outer membrane"/>
    <property type="evidence" value="ECO:0007669"/>
    <property type="project" value="UniProtKB-SubCell"/>
</dbReference>
<dbReference type="GO" id="GO:0006535">
    <property type="term" value="P:cysteine biosynthetic process from serine"/>
    <property type="evidence" value="ECO:0007669"/>
    <property type="project" value="InterPro"/>
</dbReference>
<evidence type="ECO:0000256" key="8">
    <source>
        <dbReference type="ARBA" id="ARBA00022989"/>
    </source>
</evidence>
<protein>
    <recommendedName>
        <fullName evidence="4">cysteine synthase</fullName>
        <ecNumber evidence="4">2.5.1.47</ecNumber>
    </recommendedName>
    <alternativeName>
        <fullName evidence="12">Cysteine synthase-like protein</fullName>
    </alternativeName>
</protein>
<dbReference type="AlphaFoldDB" id="A0A286UFY8"/>
<comment type="catalytic activity">
    <reaction evidence="11">
        <text>O-acetyl-L-serine + hydrogen sulfide = L-cysteine + acetate</text>
        <dbReference type="Rhea" id="RHEA:14829"/>
        <dbReference type="ChEBI" id="CHEBI:29919"/>
        <dbReference type="ChEBI" id="CHEBI:30089"/>
        <dbReference type="ChEBI" id="CHEBI:35235"/>
        <dbReference type="ChEBI" id="CHEBI:58340"/>
        <dbReference type="EC" id="2.5.1.47"/>
    </reaction>
</comment>
<organism evidence="15 16">
    <name type="scientific">Pyrrhoderma noxium</name>
    <dbReference type="NCBI Taxonomy" id="2282107"/>
    <lineage>
        <taxon>Eukaryota</taxon>
        <taxon>Fungi</taxon>
        <taxon>Dikarya</taxon>
        <taxon>Basidiomycota</taxon>
        <taxon>Agaricomycotina</taxon>
        <taxon>Agaricomycetes</taxon>
        <taxon>Hymenochaetales</taxon>
        <taxon>Hymenochaetaceae</taxon>
        <taxon>Pyrrhoderma</taxon>
    </lineage>
</organism>
<dbReference type="PROSITE" id="PS00901">
    <property type="entry name" value="CYS_SYNTHASE"/>
    <property type="match status" value="1"/>
</dbReference>
<feature type="domain" description="Tryptophan synthase beta chain-like PALP" evidence="14">
    <location>
        <begin position="63"/>
        <end position="425"/>
    </location>
</feature>
<proteinExistence type="inferred from homology"/>
<evidence type="ECO:0000256" key="10">
    <source>
        <dbReference type="ARBA" id="ARBA00023136"/>
    </source>
</evidence>
<keyword evidence="9" id="KW-0496">Mitochondrion</keyword>